<gene>
    <name evidence="2" type="ORF">PIB30_002640</name>
</gene>
<reference evidence="2 3" key="1">
    <citation type="journal article" date="2023" name="Plants (Basel)">
        <title>Bridging the Gap: Combining Genomics and Transcriptomics Approaches to Understand Stylosanthes scabra, an Orphan Legume from the Brazilian Caatinga.</title>
        <authorList>
            <person name="Ferreira-Neto J.R.C."/>
            <person name="da Silva M.D."/>
            <person name="Binneck E."/>
            <person name="de Melo N.F."/>
            <person name="da Silva R.H."/>
            <person name="de Melo A.L.T.M."/>
            <person name="Pandolfi V."/>
            <person name="Bustamante F.O."/>
            <person name="Brasileiro-Vidal A.C."/>
            <person name="Benko-Iseppon A.M."/>
        </authorList>
    </citation>
    <scope>NUCLEOTIDE SEQUENCE [LARGE SCALE GENOMIC DNA]</scope>
    <source>
        <tissue evidence="2">Leaves</tissue>
    </source>
</reference>
<evidence type="ECO:0000313" key="2">
    <source>
        <dbReference type="EMBL" id="MED6106188.1"/>
    </source>
</evidence>
<dbReference type="PANTHER" id="PTHR45669:SF14">
    <property type="entry name" value="EMB|CAB81925.1-RELATED"/>
    <property type="match status" value="1"/>
</dbReference>
<dbReference type="Pfam" id="PF00462">
    <property type="entry name" value="Glutaredoxin"/>
    <property type="match status" value="1"/>
</dbReference>
<dbReference type="PROSITE" id="PS51354">
    <property type="entry name" value="GLUTAREDOXIN_2"/>
    <property type="match status" value="1"/>
</dbReference>
<dbReference type="InterPro" id="IPR002109">
    <property type="entry name" value="Glutaredoxin"/>
</dbReference>
<dbReference type="Pfam" id="PF23733">
    <property type="entry name" value="GRXCR1-2_C"/>
    <property type="match status" value="1"/>
</dbReference>
<name>A0ABU6Q2W7_9FABA</name>
<dbReference type="InterPro" id="IPR036249">
    <property type="entry name" value="Thioredoxin-like_sf"/>
</dbReference>
<dbReference type="EMBL" id="JASCZI010000005">
    <property type="protein sequence ID" value="MED6106188.1"/>
    <property type="molecule type" value="Genomic_DNA"/>
</dbReference>
<keyword evidence="3" id="KW-1185">Reference proteome</keyword>
<comment type="caution">
    <text evidence="2">The sequence shown here is derived from an EMBL/GenBank/DDBJ whole genome shotgun (WGS) entry which is preliminary data.</text>
</comment>
<feature type="domain" description="Glutaredoxin" evidence="1">
    <location>
        <begin position="75"/>
        <end position="141"/>
    </location>
</feature>
<sequence length="233" mass="26269">MTAMKAMFLSNLKLIPTLTTTNLNQQGLLLQLNPPESSFYDDHNKATMDLVEEEKEKVDTTTAAGGGGEGKKHWIILYTTSMRGIRKTFQDCKRIRFLLRSLLVKFDERDVSLHMEYRDELWNIFGGKVIPPKLFIKGTCVGGADEVLALHEIGSLRNLLEGAPTLTPHDHDFPCVGCNNFRFSICSKCSGSRKISTTHTHHDHDHDDDDFFFVRCPECNENGLVKCTICSTC</sequence>
<dbReference type="Gene3D" id="3.40.30.10">
    <property type="entry name" value="Glutaredoxin"/>
    <property type="match status" value="1"/>
</dbReference>
<protein>
    <recommendedName>
        <fullName evidence="1">Glutaredoxin domain-containing protein</fullName>
    </recommendedName>
</protein>
<evidence type="ECO:0000313" key="3">
    <source>
        <dbReference type="Proteomes" id="UP001341840"/>
    </source>
</evidence>
<evidence type="ECO:0000259" key="1">
    <source>
        <dbReference type="Pfam" id="PF00462"/>
    </source>
</evidence>
<dbReference type="Proteomes" id="UP001341840">
    <property type="component" value="Unassembled WGS sequence"/>
</dbReference>
<organism evidence="2 3">
    <name type="scientific">Stylosanthes scabra</name>
    <dbReference type="NCBI Taxonomy" id="79078"/>
    <lineage>
        <taxon>Eukaryota</taxon>
        <taxon>Viridiplantae</taxon>
        <taxon>Streptophyta</taxon>
        <taxon>Embryophyta</taxon>
        <taxon>Tracheophyta</taxon>
        <taxon>Spermatophyta</taxon>
        <taxon>Magnoliopsida</taxon>
        <taxon>eudicotyledons</taxon>
        <taxon>Gunneridae</taxon>
        <taxon>Pentapetalae</taxon>
        <taxon>rosids</taxon>
        <taxon>fabids</taxon>
        <taxon>Fabales</taxon>
        <taxon>Fabaceae</taxon>
        <taxon>Papilionoideae</taxon>
        <taxon>50 kb inversion clade</taxon>
        <taxon>dalbergioids sensu lato</taxon>
        <taxon>Dalbergieae</taxon>
        <taxon>Pterocarpus clade</taxon>
        <taxon>Stylosanthes</taxon>
    </lineage>
</organism>
<proteinExistence type="predicted"/>
<dbReference type="PANTHER" id="PTHR45669">
    <property type="entry name" value="GLUTAREDOXIN DOMAIN-CONTAINING CYSTEINE-RICH PROTEIN CG12206-RELATED"/>
    <property type="match status" value="1"/>
</dbReference>
<accession>A0ABU6Q2W7</accession>
<dbReference type="CDD" id="cd03031">
    <property type="entry name" value="GRX_GRX_like"/>
    <property type="match status" value="1"/>
</dbReference>
<dbReference type="SUPFAM" id="SSF52833">
    <property type="entry name" value="Thioredoxin-like"/>
    <property type="match status" value="1"/>
</dbReference>